<proteinExistence type="predicted"/>
<dbReference type="PRINTS" id="PR00095">
    <property type="entry name" value="ANTSNTHASEI"/>
</dbReference>
<dbReference type="InterPro" id="IPR015890">
    <property type="entry name" value="Chorismate_C"/>
</dbReference>
<feature type="domain" description="Anthranilate synthase component I N-terminal" evidence="2">
    <location>
        <begin position="61"/>
        <end position="127"/>
    </location>
</feature>
<dbReference type="InterPro" id="IPR019999">
    <property type="entry name" value="Anth_synth_I-like"/>
</dbReference>
<dbReference type="Proteomes" id="UP001241072">
    <property type="component" value="Unassembled WGS sequence"/>
</dbReference>
<gene>
    <name evidence="3" type="ORF">Q5716_08265</name>
</gene>
<evidence type="ECO:0000259" key="2">
    <source>
        <dbReference type="Pfam" id="PF04715"/>
    </source>
</evidence>
<evidence type="ECO:0000313" key="3">
    <source>
        <dbReference type="EMBL" id="MDO7882215.1"/>
    </source>
</evidence>
<dbReference type="InterPro" id="IPR005801">
    <property type="entry name" value="ADC_synthase"/>
</dbReference>
<dbReference type="Pfam" id="PF04715">
    <property type="entry name" value="Anth_synt_I_N"/>
    <property type="match status" value="1"/>
</dbReference>
<dbReference type="RefSeq" id="WP_305002597.1">
    <property type="nucleotide sequence ID" value="NZ_JAUQUB010000001.1"/>
</dbReference>
<dbReference type="InterPro" id="IPR006805">
    <property type="entry name" value="Anth_synth_I_N"/>
</dbReference>
<dbReference type="EMBL" id="JAUQUB010000001">
    <property type="protein sequence ID" value="MDO7882215.1"/>
    <property type="molecule type" value="Genomic_DNA"/>
</dbReference>
<sequence>MRQRVDTASFDRWIDPADAWAALCEGRDAAFWLDSGPNATTGRSYLGVASALTTDFEGPVLDWLRDQAHDVDTTAAPEGFRLGWVGWLGYELRSETMGTPRTRRSRYPDAAWMLAEQCLVFDHATRSVSALSLGDAGEYAAAVVEALDAAVPPAPPAEAFDAVPADVTWAYADATYLQLIRDCQSAIRKGDAYQLCLTTEARVDARPDPFSTYRRLRASSPTHHGALLVAGGVALLSASPEQFLAVSPDGVVTTKPIKGTRPRGESSAVDDELRHELEASDKERAENVMIVDLMRNDIGRVSKVGTVGVTSLLTVESYAQVHQLVSTVSGELADGLTGIDAIEACFPAGSMTGAPKRSATLILDKLEDRPRGIYSGAFGYVGFDGAVDLAMVIRSIVVDESGCTIGTGGGITALSVPEEELAEAKLKAAALLAVLGAQP</sequence>
<dbReference type="PANTHER" id="PTHR11236">
    <property type="entry name" value="AMINOBENZOATE/ANTHRANILATE SYNTHASE"/>
    <property type="match status" value="1"/>
</dbReference>
<organism evidence="3 4">
    <name type="scientific">Antiquaquibacter soli</name>
    <dbReference type="NCBI Taxonomy" id="3064523"/>
    <lineage>
        <taxon>Bacteria</taxon>
        <taxon>Bacillati</taxon>
        <taxon>Actinomycetota</taxon>
        <taxon>Actinomycetes</taxon>
        <taxon>Micrococcales</taxon>
        <taxon>Microbacteriaceae</taxon>
        <taxon>Antiquaquibacter</taxon>
    </lineage>
</organism>
<protein>
    <submittedName>
        <fullName evidence="3">Anthranilate synthase component I family protein</fullName>
    </submittedName>
</protein>
<keyword evidence="4" id="KW-1185">Reference proteome</keyword>
<evidence type="ECO:0000259" key="1">
    <source>
        <dbReference type="Pfam" id="PF00425"/>
    </source>
</evidence>
<dbReference type="Gene3D" id="3.60.120.10">
    <property type="entry name" value="Anthranilate synthase"/>
    <property type="match status" value="1"/>
</dbReference>
<dbReference type="SUPFAM" id="SSF56322">
    <property type="entry name" value="ADC synthase"/>
    <property type="match status" value="1"/>
</dbReference>
<reference evidence="3 4" key="1">
    <citation type="submission" date="2023-07" db="EMBL/GenBank/DDBJ databases">
        <title>Protaetiibacter sp. nov WY-16 isolated from soil.</title>
        <authorList>
            <person name="Liu B."/>
            <person name="Wan Y."/>
        </authorList>
    </citation>
    <scope>NUCLEOTIDE SEQUENCE [LARGE SCALE GENOMIC DNA]</scope>
    <source>
        <strain evidence="3 4">WY-16</strain>
    </source>
</reference>
<dbReference type="Pfam" id="PF00425">
    <property type="entry name" value="Chorismate_bind"/>
    <property type="match status" value="1"/>
</dbReference>
<name>A0ABT9BMJ6_9MICO</name>
<evidence type="ECO:0000313" key="4">
    <source>
        <dbReference type="Proteomes" id="UP001241072"/>
    </source>
</evidence>
<dbReference type="PANTHER" id="PTHR11236:SF18">
    <property type="entry name" value="AMINODEOXYCHORISMATE SYNTHASE"/>
    <property type="match status" value="1"/>
</dbReference>
<feature type="domain" description="Chorismate-utilising enzyme C-terminal" evidence="1">
    <location>
        <begin position="174"/>
        <end position="427"/>
    </location>
</feature>
<comment type="caution">
    <text evidence="3">The sequence shown here is derived from an EMBL/GenBank/DDBJ whole genome shotgun (WGS) entry which is preliminary data.</text>
</comment>
<accession>A0ABT9BMJ6</accession>